<accession>A0A2P2K2F8</accession>
<name>A0A2P2K2F8_RHIMU</name>
<evidence type="ECO:0000313" key="1">
    <source>
        <dbReference type="EMBL" id="MBW99914.1"/>
    </source>
</evidence>
<sequence>MRRHVQWANKEKTVKAANEQQQLKMVADVGSAAGIN</sequence>
<protein>
    <submittedName>
        <fullName evidence="1">Uncharacterized protein</fullName>
    </submittedName>
</protein>
<dbReference type="AlphaFoldDB" id="A0A2P2K2F8"/>
<dbReference type="EMBL" id="GGEC01019431">
    <property type="protein sequence ID" value="MBW99914.1"/>
    <property type="molecule type" value="Transcribed_RNA"/>
</dbReference>
<proteinExistence type="predicted"/>
<reference evidence="1" key="1">
    <citation type="submission" date="2018-02" db="EMBL/GenBank/DDBJ databases">
        <title>Rhizophora mucronata_Transcriptome.</title>
        <authorList>
            <person name="Meera S.P."/>
            <person name="Sreeshan A."/>
            <person name="Augustine A."/>
        </authorList>
    </citation>
    <scope>NUCLEOTIDE SEQUENCE</scope>
    <source>
        <tissue evidence="1">Leaf</tissue>
    </source>
</reference>
<organism evidence="1">
    <name type="scientific">Rhizophora mucronata</name>
    <name type="common">Asiatic mangrove</name>
    <dbReference type="NCBI Taxonomy" id="61149"/>
    <lineage>
        <taxon>Eukaryota</taxon>
        <taxon>Viridiplantae</taxon>
        <taxon>Streptophyta</taxon>
        <taxon>Embryophyta</taxon>
        <taxon>Tracheophyta</taxon>
        <taxon>Spermatophyta</taxon>
        <taxon>Magnoliopsida</taxon>
        <taxon>eudicotyledons</taxon>
        <taxon>Gunneridae</taxon>
        <taxon>Pentapetalae</taxon>
        <taxon>rosids</taxon>
        <taxon>fabids</taxon>
        <taxon>Malpighiales</taxon>
        <taxon>Rhizophoraceae</taxon>
        <taxon>Rhizophora</taxon>
    </lineage>
</organism>